<feature type="compositionally biased region" description="Acidic residues" evidence="1">
    <location>
        <begin position="173"/>
        <end position="196"/>
    </location>
</feature>
<feature type="compositionally biased region" description="Polar residues" evidence="1">
    <location>
        <begin position="215"/>
        <end position="241"/>
    </location>
</feature>
<proteinExistence type="predicted"/>
<keyword evidence="4" id="KW-1185">Reference proteome</keyword>
<dbReference type="PROSITE" id="PS51840">
    <property type="entry name" value="C2_NT"/>
    <property type="match status" value="1"/>
</dbReference>
<dbReference type="PANTHER" id="PTHR31344:SF13">
    <property type="entry name" value="EEIG1_EHBP1 PROTEIN AMINO-TERMINAL DOMAIN PROTEIN"/>
    <property type="match status" value="1"/>
</dbReference>
<dbReference type="AlphaFoldDB" id="A0ABD2YWV2"/>
<evidence type="ECO:0000256" key="1">
    <source>
        <dbReference type="SAM" id="MobiDB-lite"/>
    </source>
</evidence>
<dbReference type="Pfam" id="PF10358">
    <property type="entry name" value="NT-C2"/>
    <property type="match status" value="1"/>
</dbReference>
<sequence length="1030" mass="114048">MVLGLRSKKKRGTSVQIDYLVNVVEIKPWPPSQSLRSVQSVLLQWQNGDQSSGSFLSVAGDANIVFNESFTLPVTMHPDKKSSDKFQKNYLEFSLYEPRKEKATKEQFMGTAIINLADFGVIDEVLPIIAPLNFKKSSKSSPQPALFIQIEPLDKGSSKSSPNVRSSRTSLDQDGEESLADVDGDDSEIASFTDDDISSHSSQTVASSALETARASPSQSDKNGQESVNEITGMDNQQSNGSLPPLPSTSLSSDMRYPVNSHTSKSKFQERSMTSVQKNSYNPSMDSSSSFIGYRNIHGRTKNYSEYLEQELETHCVSKEGKTEENNPEYSKDEPIVRLPRASLEGKYIEAQAPTFKGIDVAVTEQNGEKGGRSFGQDEQFPGEKRLISDYESVHKFPQSGFRRLDTMGGATSTRKALGDQISNGRLKHVKSQLYDSTGRNGYTGNILNTKMATKVHMFKNAGNGAKTTQETADQEIVDVVFNANGKSGAKDQMKELRNESYDYKVESDSRIQMLEDELREAATLEIGLYSVVAEHGSSVNKVHAPARRLSRFYLHACKEKSRTKQASAARAAISGLVLVSKACGNDVPRLTFWLSNAIMLRAIVAQAATEISDLDSRCAAKSDSSVSRLDSSLPKRQVNFASIEERNRNSVEESDDWEDIETFIFALEKTESWVFSRIVESIWWQTLTPHMQTTVAKTSGRTRGSSTKKTNTSRYCLGDQEQGNFSIELWKKAFKDACERLCPIRAGGHECGCLPVMARLVMEQLVSRLDVAMFNAILRESSEELPSDPVSDPISDSRVLPIPAGKLSFGAGAQLKNAIGNWSRWLSDLFGIEDSESLDDNDSASDDKGPDCFKAFRLLNALSDLMMLPLEMLTDIPTRKEVCPVFGPMMIKKVLSNFVPDEFCPNPIPLSVIHALDYEDASDVSIETVSSHPCIATPTVYSPPPATSFTRSMKEVGNHTVQRSGSSLLKKSYTSDDELDELDTRLTSIIADGFQSSSTRQLKWIPRRNGSGKVSRYQLLREVWKGYED</sequence>
<feature type="compositionally biased region" description="Low complexity" evidence="1">
    <location>
        <begin position="158"/>
        <end position="170"/>
    </location>
</feature>
<evidence type="ECO:0000259" key="2">
    <source>
        <dbReference type="PROSITE" id="PS51840"/>
    </source>
</evidence>
<feature type="compositionally biased region" description="Low complexity" evidence="1">
    <location>
        <begin position="199"/>
        <end position="208"/>
    </location>
</feature>
<dbReference type="InterPro" id="IPR019448">
    <property type="entry name" value="NT-C2"/>
</dbReference>
<dbReference type="PANTHER" id="PTHR31344">
    <property type="entry name" value="NUCLEAR PORE COMPLEX PROTEIN NUP205"/>
    <property type="match status" value="1"/>
</dbReference>
<dbReference type="InterPro" id="IPR021827">
    <property type="entry name" value="Nup186/Nup192/Nup205"/>
</dbReference>
<dbReference type="EMBL" id="JBJUIK010000012">
    <property type="protein sequence ID" value="KAL3511418.1"/>
    <property type="molecule type" value="Genomic_DNA"/>
</dbReference>
<evidence type="ECO:0000313" key="4">
    <source>
        <dbReference type="Proteomes" id="UP001630127"/>
    </source>
</evidence>
<feature type="domain" description="C2 NT-type" evidence="2">
    <location>
        <begin position="7"/>
        <end position="152"/>
    </location>
</feature>
<reference evidence="3 4" key="1">
    <citation type="submission" date="2024-11" db="EMBL/GenBank/DDBJ databases">
        <title>A near-complete genome assembly of Cinchona calisaya.</title>
        <authorList>
            <person name="Lian D.C."/>
            <person name="Zhao X.W."/>
            <person name="Wei L."/>
        </authorList>
    </citation>
    <scope>NUCLEOTIDE SEQUENCE [LARGE SCALE GENOMIC DNA]</scope>
    <source>
        <tissue evidence="3">Nenye</tissue>
    </source>
</reference>
<name>A0ABD2YWV2_9GENT</name>
<dbReference type="Proteomes" id="UP001630127">
    <property type="component" value="Unassembled WGS sequence"/>
</dbReference>
<feature type="region of interest" description="Disordered" evidence="1">
    <location>
        <begin position="149"/>
        <end position="287"/>
    </location>
</feature>
<gene>
    <name evidence="3" type="ORF">ACH5RR_030819</name>
</gene>
<evidence type="ECO:0000313" key="3">
    <source>
        <dbReference type="EMBL" id="KAL3511418.1"/>
    </source>
</evidence>
<accession>A0ABD2YWV2</accession>
<organism evidence="3 4">
    <name type="scientific">Cinchona calisaya</name>
    <dbReference type="NCBI Taxonomy" id="153742"/>
    <lineage>
        <taxon>Eukaryota</taxon>
        <taxon>Viridiplantae</taxon>
        <taxon>Streptophyta</taxon>
        <taxon>Embryophyta</taxon>
        <taxon>Tracheophyta</taxon>
        <taxon>Spermatophyta</taxon>
        <taxon>Magnoliopsida</taxon>
        <taxon>eudicotyledons</taxon>
        <taxon>Gunneridae</taxon>
        <taxon>Pentapetalae</taxon>
        <taxon>asterids</taxon>
        <taxon>lamiids</taxon>
        <taxon>Gentianales</taxon>
        <taxon>Rubiaceae</taxon>
        <taxon>Cinchonoideae</taxon>
        <taxon>Cinchoneae</taxon>
        <taxon>Cinchona</taxon>
    </lineage>
</organism>
<comment type="caution">
    <text evidence="3">The sequence shown here is derived from an EMBL/GenBank/DDBJ whole genome shotgun (WGS) entry which is preliminary data.</text>
</comment>
<protein>
    <recommendedName>
        <fullName evidence="2">C2 NT-type domain-containing protein</fullName>
    </recommendedName>
</protein>